<dbReference type="EMBL" id="JPIU01000039">
    <property type="protein sequence ID" value="KIO44586.1"/>
    <property type="molecule type" value="Genomic_DNA"/>
</dbReference>
<evidence type="ECO:0000313" key="1">
    <source>
        <dbReference type="EMBL" id="KIO44586.1"/>
    </source>
</evidence>
<accession>A0A0C3RDY6</accession>
<name>A0A0C3RDY6_9PORP</name>
<keyword evidence="4" id="KW-1185">Reference proteome</keyword>
<reference evidence="1 4" key="1">
    <citation type="submission" date="2014-07" db="EMBL/GenBank/DDBJ databases">
        <title>Porphyromonadaceae bacterium OUH 308042 = ATCC BAA-2681 = DSM 28342 draft genome.</title>
        <authorList>
            <person name="Sydenham T.V."/>
            <person name="Hasman H."/>
            <person name="Justensen U.S."/>
        </authorList>
    </citation>
    <scope>NUCLEOTIDE SEQUENCE [LARGE SCALE GENOMIC DNA]</scope>
    <source>
        <strain evidence="1 4">OUH 308042</strain>
    </source>
</reference>
<dbReference type="AlphaFoldDB" id="A0A0C3RDY6"/>
<evidence type="ECO:0000313" key="3">
    <source>
        <dbReference type="Proteomes" id="UP000031937"/>
    </source>
</evidence>
<evidence type="ECO:0000313" key="4">
    <source>
        <dbReference type="Proteomes" id="UP000031980"/>
    </source>
</evidence>
<sequence length="136" mass="15966">MKYIVIYIISILIWACSSTSKKQQDTLVSYKDSAYLEIQGNLNDAKILWGNKDVYTRALKRMEQNVLINNNRFESSMKNGRELNVSENLFNHFVSKWDYWNKLLEKGDKVIVRNKLNHYSVVNKTEAGDTAKWKKL</sequence>
<dbReference type="Proteomes" id="UP000031937">
    <property type="component" value="Unassembled WGS sequence"/>
</dbReference>
<dbReference type="RefSeq" id="WP_041503121.1">
    <property type="nucleotide sequence ID" value="NZ_JPIT01000018.1"/>
</dbReference>
<dbReference type="EMBL" id="JPIT01000018">
    <property type="protein sequence ID" value="KIO45159.1"/>
    <property type="molecule type" value="Genomic_DNA"/>
</dbReference>
<dbReference type="Proteomes" id="UP000031980">
    <property type="component" value="Unassembled WGS sequence"/>
</dbReference>
<proteinExistence type="predicted"/>
<gene>
    <name evidence="1" type="ORF">BA92_10410</name>
    <name evidence="2" type="ORF">IE90_06930</name>
</gene>
<protein>
    <submittedName>
        <fullName evidence="1">Uncharacterized protein</fullName>
    </submittedName>
</protein>
<evidence type="ECO:0000313" key="2">
    <source>
        <dbReference type="EMBL" id="KIO45159.1"/>
    </source>
</evidence>
<organism evidence="1 4">
    <name type="scientific">Sanguibacteroides justesenii</name>
    <dbReference type="NCBI Taxonomy" id="1547597"/>
    <lineage>
        <taxon>Bacteria</taxon>
        <taxon>Pseudomonadati</taxon>
        <taxon>Bacteroidota</taxon>
        <taxon>Bacteroidia</taxon>
        <taxon>Bacteroidales</taxon>
        <taxon>Porphyromonadaceae</taxon>
        <taxon>Sanguibacteroides</taxon>
    </lineage>
</organism>
<reference evidence="2 3" key="2">
    <citation type="submission" date="2014-07" db="EMBL/GenBank/DDBJ databases">
        <title>Porphyromonadaceae bacterium OUH 334697 = ATCC BAA-2682 = DSM 28341 draft genome.</title>
        <authorList>
            <person name="Sydenham T.V."/>
            <person name="Hasman H."/>
            <person name="Justesen U.S."/>
        </authorList>
    </citation>
    <scope>NUCLEOTIDE SEQUENCE [LARGE SCALE GENOMIC DNA]</scope>
    <source>
        <strain evidence="2 3">OUH 334697</strain>
    </source>
</reference>
<comment type="caution">
    <text evidence="1">The sequence shown here is derived from an EMBL/GenBank/DDBJ whole genome shotgun (WGS) entry which is preliminary data.</text>
</comment>